<gene>
    <name evidence="1" type="ORF">C0169_07025</name>
</gene>
<evidence type="ECO:0000313" key="2">
    <source>
        <dbReference type="Proteomes" id="UP000235619"/>
    </source>
</evidence>
<sequence length="165" mass="19391">MVLTEKDYLIKVVNYKGKITEKIKFPKTKKEKFNFLINLLRLYERAKKYHFLTKDLFLTIKKLAEISKEAGFHITLFKNPVLVKHFLEILDASPENLEEEIVYGKVRERETEICHVCGCNLVYPAYIVYKQGNQEVKKSNSIGIKCLNSLEQTLKDLIEEIEINY</sequence>
<organism evidence="1 2">
    <name type="scientific">Thermodesulfobacterium geofontis</name>
    <dbReference type="NCBI Taxonomy" id="1295609"/>
    <lineage>
        <taxon>Bacteria</taxon>
        <taxon>Pseudomonadati</taxon>
        <taxon>Thermodesulfobacteriota</taxon>
        <taxon>Thermodesulfobacteria</taxon>
        <taxon>Thermodesulfobacteriales</taxon>
        <taxon>Thermodesulfobacteriaceae</taxon>
        <taxon>Thermodesulfobacterium</taxon>
    </lineage>
</organism>
<evidence type="ECO:0000313" key="1">
    <source>
        <dbReference type="EMBL" id="PMP94043.1"/>
    </source>
</evidence>
<proteinExistence type="predicted"/>
<dbReference type="AlphaFoldDB" id="A0A2N7Q7B4"/>
<accession>A0A2N7Q7B4</accession>
<name>A0A2N7Q7B4_9BACT</name>
<protein>
    <submittedName>
        <fullName evidence="1">Uncharacterized protein</fullName>
    </submittedName>
</protein>
<dbReference type="Proteomes" id="UP000235619">
    <property type="component" value="Unassembled WGS sequence"/>
</dbReference>
<feature type="non-terminal residue" evidence="1">
    <location>
        <position position="165"/>
    </location>
</feature>
<dbReference type="EMBL" id="PNJD01000428">
    <property type="protein sequence ID" value="PMP94043.1"/>
    <property type="molecule type" value="Genomic_DNA"/>
</dbReference>
<reference evidence="1 2" key="1">
    <citation type="submission" date="2018-01" db="EMBL/GenBank/DDBJ databases">
        <title>Metagenomic assembled genomes from two thermal pools in the Uzon Caldera, Kamchatka, Russia.</title>
        <authorList>
            <person name="Wilkins L."/>
            <person name="Ettinger C."/>
        </authorList>
    </citation>
    <scope>NUCLEOTIDE SEQUENCE [LARGE SCALE GENOMIC DNA]</scope>
    <source>
        <strain evidence="1">ARK-04</strain>
    </source>
</reference>
<comment type="caution">
    <text evidence="1">The sequence shown here is derived from an EMBL/GenBank/DDBJ whole genome shotgun (WGS) entry which is preliminary data.</text>
</comment>